<name>A0ABQ9GKF9_9NEOP</name>
<comment type="caution">
    <text evidence="1">The sequence shown here is derived from an EMBL/GenBank/DDBJ whole genome shotgun (WGS) entry which is preliminary data.</text>
</comment>
<evidence type="ECO:0000313" key="1">
    <source>
        <dbReference type="EMBL" id="KAJ8872521.1"/>
    </source>
</evidence>
<accession>A0ABQ9GKF9</accession>
<gene>
    <name evidence="1" type="ORF">PR048_026127</name>
</gene>
<protein>
    <submittedName>
        <fullName evidence="1">Uncharacterized protein</fullName>
    </submittedName>
</protein>
<dbReference type="EMBL" id="JARBHB010000011">
    <property type="protein sequence ID" value="KAJ8872521.1"/>
    <property type="molecule type" value="Genomic_DNA"/>
</dbReference>
<reference evidence="1 2" key="1">
    <citation type="submission" date="2023-02" db="EMBL/GenBank/DDBJ databases">
        <title>LHISI_Scaffold_Assembly.</title>
        <authorList>
            <person name="Stuart O.P."/>
            <person name="Cleave R."/>
            <person name="Magrath M.J.L."/>
            <person name="Mikheyev A.S."/>
        </authorList>
    </citation>
    <scope>NUCLEOTIDE SEQUENCE [LARGE SCALE GENOMIC DNA]</scope>
    <source>
        <strain evidence="1">Daus_M_001</strain>
        <tissue evidence="1">Leg muscle</tissue>
    </source>
</reference>
<keyword evidence="2" id="KW-1185">Reference proteome</keyword>
<dbReference type="Proteomes" id="UP001159363">
    <property type="component" value="Chromosome 10"/>
</dbReference>
<evidence type="ECO:0000313" key="2">
    <source>
        <dbReference type="Proteomes" id="UP001159363"/>
    </source>
</evidence>
<organism evidence="1 2">
    <name type="scientific">Dryococelus australis</name>
    <dbReference type="NCBI Taxonomy" id="614101"/>
    <lineage>
        <taxon>Eukaryota</taxon>
        <taxon>Metazoa</taxon>
        <taxon>Ecdysozoa</taxon>
        <taxon>Arthropoda</taxon>
        <taxon>Hexapoda</taxon>
        <taxon>Insecta</taxon>
        <taxon>Pterygota</taxon>
        <taxon>Neoptera</taxon>
        <taxon>Polyneoptera</taxon>
        <taxon>Phasmatodea</taxon>
        <taxon>Verophasmatodea</taxon>
        <taxon>Anareolatae</taxon>
        <taxon>Phasmatidae</taxon>
        <taxon>Eurycanthinae</taxon>
        <taxon>Dryococelus</taxon>
    </lineage>
</organism>
<sequence length="243" mass="28141">MQRACGIVPTTHRLPARRLDHEFNSTSRKGGCLMTNTYVTLSLNDFAYLLKSLAPSYAALDWGILRQRQPPSSRKPTPSDVTDTGWHPPRGREFTIFFYVRVAVRLGAPQYLFLFKTLFTQAVRLLASYQCELDSVPCRFTPDFRKWESCRTMPLVGGFSQGSSVSPPALSFRRSSTLTSFTLIGSRDLVVKCRPNLFTLHSLRLHTPARWRHYTEKKVLLNRTRFFWYNQIICYRVNEVFRC</sequence>
<proteinExistence type="predicted"/>